<comment type="caution">
    <text evidence="3">The sequence shown here is derived from an EMBL/GenBank/DDBJ whole genome shotgun (WGS) entry which is preliminary data.</text>
</comment>
<sequence length="196" mass="21866">MRYTKRNLKLCDLIGALKRSDSGIAATEFAMLLPVLVLLFFGLVESSTAMTVNRKVAIAANTLGDLVAQSEEIQESEVDDLFEGVMEIVRPHDPTGMVLRLVSVVLDEDGDPVVHWSRDNNGTEPYSEDQDYTKLSDDTIITSAASLVIVEMTYTYRPSITKHILDTPIVFNRQTVRWPRLTTRVQLCDAGNNCTE</sequence>
<keyword evidence="1" id="KW-0812">Transmembrane</keyword>
<keyword evidence="4" id="KW-1185">Reference proteome</keyword>
<feature type="transmembrane region" description="Helical" evidence="1">
    <location>
        <begin position="23"/>
        <end position="44"/>
    </location>
</feature>
<dbReference type="Proteomes" id="UP001560685">
    <property type="component" value="Unassembled WGS sequence"/>
</dbReference>
<dbReference type="EMBL" id="JBEHZE010000001">
    <property type="protein sequence ID" value="MEX6634064.1"/>
    <property type="molecule type" value="Genomic_DNA"/>
</dbReference>
<keyword evidence="1" id="KW-1133">Transmembrane helix</keyword>
<proteinExistence type="predicted"/>
<feature type="domain" description="TadE-like" evidence="2">
    <location>
        <begin position="23"/>
        <end position="61"/>
    </location>
</feature>
<evidence type="ECO:0000313" key="4">
    <source>
        <dbReference type="Proteomes" id="UP001560685"/>
    </source>
</evidence>
<protein>
    <submittedName>
        <fullName evidence="3">TadE/TadG family type IV pilus assembly protein</fullName>
    </submittedName>
</protein>
<organism evidence="3 4">
    <name type="scientific">Hyphococcus lacteus</name>
    <dbReference type="NCBI Taxonomy" id="3143536"/>
    <lineage>
        <taxon>Bacteria</taxon>
        <taxon>Pseudomonadati</taxon>
        <taxon>Pseudomonadota</taxon>
        <taxon>Alphaproteobacteria</taxon>
        <taxon>Parvularculales</taxon>
        <taxon>Parvularculaceae</taxon>
        <taxon>Hyphococcus</taxon>
    </lineage>
</organism>
<evidence type="ECO:0000259" key="2">
    <source>
        <dbReference type="Pfam" id="PF07811"/>
    </source>
</evidence>
<dbReference type="Pfam" id="PF07811">
    <property type="entry name" value="TadE"/>
    <property type="match status" value="1"/>
</dbReference>
<name>A0ABV3Z7P8_9PROT</name>
<dbReference type="RefSeq" id="WP_369314056.1">
    <property type="nucleotide sequence ID" value="NZ_JBEHZE010000001.1"/>
</dbReference>
<accession>A0ABV3Z7P8</accession>
<reference evidence="3 4" key="1">
    <citation type="submission" date="2024-05" db="EMBL/GenBank/DDBJ databases">
        <title>Three bacterial strains, DH-69, EH-24, and ECK-19 isolated from coastal sediments.</title>
        <authorList>
            <person name="Ye Y.-Q."/>
            <person name="Du Z.-J."/>
        </authorList>
    </citation>
    <scope>NUCLEOTIDE SEQUENCE [LARGE SCALE GENOMIC DNA]</scope>
    <source>
        <strain evidence="3 4">ECK-19</strain>
    </source>
</reference>
<evidence type="ECO:0000256" key="1">
    <source>
        <dbReference type="SAM" id="Phobius"/>
    </source>
</evidence>
<keyword evidence="1" id="KW-0472">Membrane</keyword>
<evidence type="ECO:0000313" key="3">
    <source>
        <dbReference type="EMBL" id="MEX6634064.1"/>
    </source>
</evidence>
<gene>
    <name evidence="3" type="ORF">ABFZ84_10940</name>
</gene>
<dbReference type="InterPro" id="IPR012495">
    <property type="entry name" value="TadE-like_dom"/>
</dbReference>